<feature type="transmembrane region" description="Helical" evidence="7">
    <location>
        <begin position="223"/>
        <end position="242"/>
    </location>
</feature>
<accession>A0A3L7AL62</accession>
<keyword evidence="2 7" id="KW-0813">Transport</keyword>
<evidence type="ECO:0000256" key="7">
    <source>
        <dbReference type="RuleBase" id="RU363032"/>
    </source>
</evidence>
<dbReference type="EMBL" id="RCTF01000002">
    <property type="protein sequence ID" value="RLP81169.1"/>
    <property type="molecule type" value="Genomic_DNA"/>
</dbReference>
<dbReference type="RefSeq" id="WP_121622021.1">
    <property type="nucleotide sequence ID" value="NZ_JACIIW010000003.1"/>
</dbReference>
<protein>
    <submittedName>
        <fullName evidence="9">ABC transporter permease subunit</fullName>
    </submittedName>
</protein>
<evidence type="ECO:0000259" key="8">
    <source>
        <dbReference type="PROSITE" id="PS50928"/>
    </source>
</evidence>
<feature type="transmembrane region" description="Helical" evidence="7">
    <location>
        <begin position="175"/>
        <end position="195"/>
    </location>
</feature>
<dbReference type="SUPFAM" id="SSF161098">
    <property type="entry name" value="MetI-like"/>
    <property type="match status" value="1"/>
</dbReference>
<sequence>MSPARARRGQAGWGALGLVALALAWQAGHWAFGPFVLPSLAETGRALAGLIASGAAVPALAQTAVHALGGFLAGGAAGLALGLLGGAFVPVGAAVRPALTAILGTPPIAWVVLALLWFGPGGGAPTFTVAVTAAPIVFLAALQGVRAGDPRLAEMAAVYRAPPLQRLTDLLLPRLAQFLAPAFATALAFAFKVAVMAEVLSGADGVGGAIATARAYLDLPQTMAWIVLVVAALLAADAVLFAPLRGWIAANGPAPAAAG</sequence>
<evidence type="ECO:0000313" key="10">
    <source>
        <dbReference type="Proteomes" id="UP000269692"/>
    </source>
</evidence>
<evidence type="ECO:0000256" key="6">
    <source>
        <dbReference type="ARBA" id="ARBA00023136"/>
    </source>
</evidence>
<dbReference type="AlphaFoldDB" id="A0A3L7AL62"/>
<feature type="domain" description="ABC transmembrane type-1" evidence="8">
    <location>
        <begin position="60"/>
        <end position="240"/>
    </location>
</feature>
<feature type="transmembrane region" description="Helical" evidence="7">
    <location>
        <begin position="98"/>
        <end position="118"/>
    </location>
</feature>
<evidence type="ECO:0000256" key="4">
    <source>
        <dbReference type="ARBA" id="ARBA00022692"/>
    </source>
</evidence>
<keyword evidence="5 7" id="KW-1133">Transmembrane helix</keyword>
<evidence type="ECO:0000256" key="2">
    <source>
        <dbReference type="ARBA" id="ARBA00022448"/>
    </source>
</evidence>
<dbReference type="PROSITE" id="PS50928">
    <property type="entry name" value="ABC_TM1"/>
    <property type="match status" value="1"/>
</dbReference>
<dbReference type="Gene3D" id="1.10.3720.10">
    <property type="entry name" value="MetI-like"/>
    <property type="match status" value="1"/>
</dbReference>
<evidence type="ECO:0000256" key="3">
    <source>
        <dbReference type="ARBA" id="ARBA00022475"/>
    </source>
</evidence>
<comment type="similarity">
    <text evidence="7">Belongs to the binding-protein-dependent transport system permease family.</text>
</comment>
<dbReference type="GO" id="GO:0005886">
    <property type="term" value="C:plasma membrane"/>
    <property type="evidence" value="ECO:0007669"/>
    <property type="project" value="UniProtKB-SubCell"/>
</dbReference>
<dbReference type="OrthoDB" id="9799271at2"/>
<gene>
    <name evidence="9" type="ORF">D9R14_04045</name>
</gene>
<evidence type="ECO:0000313" key="9">
    <source>
        <dbReference type="EMBL" id="RLP81169.1"/>
    </source>
</evidence>
<dbReference type="InterPro" id="IPR000515">
    <property type="entry name" value="MetI-like"/>
</dbReference>
<keyword evidence="3" id="KW-1003">Cell membrane</keyword>
<proteinExistence type="inferred from homology"/>
<comment type="caution">
    <text evidence="9">The sequence shown here is derived from an EMBL/GenBank/DDBJ whole genome shotgun (WGS) entry which is preliminary data.</text>
</comment>
<evidence type="ECO:0000256" key="5">
    <source>
        <dbReference type="ARBA" id="ARBA00022989"/>
    </source>
</evidence>
<dbReference type="PANTHER" id="PTHR30151">
    <property type="entry name" value="ALKANE SULFONATE ABC TRANSPORTER-RELATED, MEMBRANE SUBUNIT"/>
    <property type="match status" value="1"/>
</dbReference>
<keyword evidence="4 7" id="KW-0812">Transmembrane</keyword>
<comment type="subcellular location">
    <subcellularLocation>
        <location evidence="1 7">Cell membrane</location>
        <topology evidence="1 7">Multi-pass membrane protein</topology>
    </subcellularLocation>
</comment>
<evidence type="ECO:0000256" key="1">
    <source>
        <dbReference type="ARBA" id="ARBA00004651"/>
    </source>
</evidence>
<keyword evidence="6 7" id="KW-0472">Membrane</keyword>
<dbReference type="Proteomes" id="UP000269692">
    <property type="component" value="Unassembled WGS sequence"/>
</dbReference>
<reference evidence="9 10" key="1">
    <citation type="submission" date="2018-10" db="EMBL/GenBank/DDBJ databases">
        <title>Xanthobacter tagetidis genome sequencing and assembly.</title>
        <authorList>
            <person name="Maclea K.S."/>
            <person name="Goen A.E."/>
            <person name="Fatima S.A."/>
        </authorList>
    </citation>
    <scope>NUCLEOTIDE SEQUENCE [LARGE SCALE GENOMIC DNA]</scope>
    <source>
        <strain evidence="9 10">ATCC 700314</strain>
    </source>
</reference>
<feature type="transmembrane region" description="Helical" evidence="7">
    <location>
        <begin position="124"/>
        <end position="142"/>
    </location>
</feature>
<dbReference type="GO" id="GO:0055085">
    <property type="term" value="P:transmembrane transport"/>
    <property type="evidence" value="ECO:0007669"/>
    <property type="project" value="InterPro"/>
</dbReference>
<feature type="transmembrane region" description="Helical" evidence="7">
    <location>
        <begin position="65"/>
        <end position="91"/>
    </location>
</feature>
<name>A0A3L7AL62_9HYPH</name>
<dbReference type="Pfam" id="PF00528">
    <property type="entry name" value="BPD_transp_1"/>
    <property type="match status" value="1"/>
</dbReference>
<keyword evidence="10" id="KW-1185">Reference proteome</keyword>
<dbReference type="PANTHER" id="PTHR30151:SF0">
    <property type="entry name" value="ABC TRANSPORTER PERMEASE PROTEIN MJ0413-RELATED"/>
    <property type="match status" value="1"/>
</dbReference>
<dbReference type="InterPro" id="IPR035906">
    <property type="entry name" value="MetI-like_sf"/>
</dbReference>
<organism evidence="9 10">
    <name type="scientific">Xanthobacter tagetidis</name>
    <dbReference type="NCBI Taxonomy" id="60216"/>
    <lineage>
        <taxon>Bacteria</taxon>
        <taxon>Pseudomonadati</taxon>
        <taxon>Pseudomonadota</taxon>
        <taxon>Alphaproteobacteria</taxon>
        <taxon>Hyphomicrobiales</taxon>
        <taxon>Xanthobacteraceae</taxon>
        <taxon>Xanthobacter</taxon>
    </lineage>
</organism>